<dbReference type="AlphaFoldDB" id="A0AAV8SQ49"/>
<dbReference type="EMBL" id="JAIWQS010000009">
    <property type="protein sequence ID" value="KAJ8754193.1"/>
    <property type="molecule type" value="Genomic_DNA"/>
</dbReference>
<feature type="region of interest" description="Disordered" evidence="2">
    <location>
        <begin position="206"/>
        <end position="242"/>
    </location>
</feature>
<feature type="coiled-coil region" evidence="1">
    <location>
        <begin position="171"/>
        <end position="198"/>
    </location>
</feature>
<organism evidence="3 4">
    <name type="scientific">Erythroxylum novogranatense</name>
    <dbReference type="NCBI Taxonomy" id="1862640"/>
    <lineage>
        <taxon>Eukaryota</taxon>
        <taxon>Viridiplantae</taxon>
        <taxon>Streptophyta</taxon>
        <taxon>Embryophyta</taxon>
        <taxon>Tracheophyta</taxon>
        <taxon>Spermatophyta</taxon>
        <taxon>Magnoliopsida</taxon>
        <taxon>eudicotyledons</taxon>
        <taxon>Gunneridae</taxon>
        <taxon>Pentapetalae</taxon>
        <taxon>rosids</taxon>
        <taxon>fabids</taxon>
        <taxon>Malpighiales</taxon>
        <taxon>Erythroxylaceae</taxon>
        <taxon>Erythroxylum</taxon>
    </lineage>
</organism>
<dbReference type="PANTHER" id="PTHR38936">
    <property type="entry name" value="TITIN-LIKE ISOFORM X2"/>
    <property type="match status" value="1"/>
</dbReference>
<accession>A0AAV8SQ49</accession>
<dbReference type="Proteomes" id="UP001159364">
    <property type="component" value="Linkage Group LG09"/>
</dbReference>
<protein>
    <submittedName>
        <fullName evidence="3">Uncharacterized protein</fullName>
    </submittedName>
</protein>
<feature type="region of interest" description="Disordered" evidence="2">
    <location>
        <begin position="48"/>
        <end position="76"/>
    </location>
</feature>
<evidence type="ECO:0000313" key="4">
    <source>
        <dbReference type="Proteomes" id="UP001159364"/>
    </source>
</evidence>
<proteinExistence type="predicted"/>
<dbReference type="PANTHER" id="PTHR38936:SF1">
    <property type="entry name" value="DUF641 DOMAIN-CONTAINING PROTEIN"/>
    <property type="match status" value="1"/>
</dbReference>
<feature type="compositionally biased region" description="Basic and acidic residues" evidence="2">
    <location>
        <begin position="216"/>
        <end position="232"/>
    </location>
</feature>
<gene>
    <name evidence="3" type="ORF">K2173_002093</name>
</gene>
<keyword evidence="1" id="KW-0175">Coiled coil</keyword>
<evidence type="ECO:0000256" key="2">
    <source>
        <dbReference type="SAM" id="MobiDB-lite"/>
    </source>
</evidence>
<sequence>MGRKSNTAKLADKAGLLDNTNASVKGLQLKHPSNDNISESLETKLESSNVTLEKVESEPKSQAKSTKVSSRKLAKTTGSVGRSQRLLTVVPQESQDFNCVIREITLSDTDEEVEPTDEELPQVSLSKENLESKFHYLEQLLESQQKALDAKLRRLYGKSSRIVDISYKGLYIESQKKVEDLLEKNNQLTIKLENALGKLEVPKSQLNFKKSSSKKSSTDKNPTDKSSTDKSSTKRAISLYRL</sequence>
<evidence type="ECO:0000313" key="3">
    <source>
        <dbReference type="EMBL" id="KAJ8754193.1"/>
    </source>
</evidence>
<reference evidence="3 4" key="1">
    <citation type="submission" date="2021-09" db="EMBL/GenBank/DDBJ databases">
        <title>Genomic insights and catalytic innovation underlie evolution of tropane alkaloids biosynthesis.</title>
        <authorList>
            <person name="Wang Y.-J."/>
            <person name="Tian T."/>
            <person name="Huang J.-P."/>
            <person name="Huang S.-X."/>
        </authorList>
    </citation>
    <scope>NUCLEOTIDE SEQUENCE [LARGE SCALE GENOMIC DNA]</scope>
    <source>
        <strain evidence="3">KIB-2018</strain>
        <tissue evidence="3">Leaf</tissue>
    </source>
</reference>
<keyword evidence="4" id="KW-1185">Reference proteome</keyword>
<name>A0AAV8SQ49_9ROSI</name>
<evidence type="ECO:0000256" key="1">
    <source>
        <dbReference type="SAM" id="Coils"/>
    </source>
</evidence>
<comment type="caution">
    <text evidence="3">The sequence shown here is derived from an EMBL/GenBank/DDBJ whole genome shotgun (WGS) entry which is preliminary data.</text>
</comment>